<name>A0ACD3A794_9AGAR</name>
<reference evidence="1 2" key="1">
    <citation type="journal article" date="2019" name="Nat. Ecol. Evol.">
        <title>Megaphylogeny resolves global patterns of mushroom evolution.</title>
        <authorList>
            <person name="Varga T."/>
            <person name="Krizsan K."/>
            <person name="Foldi C."/>
            <person name="Dima B."/>
            <person name="Sanchez-Garcia M."/>
            <person name="Sanchez-Ramirez S."/>
            <person name="Szollosi G.J."/>
            <person name="Szarkandi J.G."/>
            <person name="Papp V."/>
            <person name="Albert L."/>
            <person name="Andreopoulos W."/>
            <person name="Angelini C."/>
            <person name="Antonin V."/>
            <person name="Barry K.W."/>
            <person name="Bougher N.L."/>
            <person name="Buchanan P."/>
            <person name="Buyck B."/>
            <person name="Bense V."/>
            <person name="Catcheside P."/>
            <person name="Chovatia M."/>
            <person name="Cooper J."/>
            <person name="Damon W."/>
            <person name="Desjardin D."/>
            <person name="Finy P."/>
            <person name="Geml J."/>
            <person name="Haridas S."/>
            <person name="Hughes K."/>
            <person name="Justo A."/>
            <person name="Karasinski D."/>
            <person name="Kautmanova I."/>
            <person name="Kiss B."/>
            <person name="Kocsube S."/>
            <person name="Kotiranta H."/>
            <person name="LaButti K.M."/>
            <person name="Lechner B.E."/>
            <person name="Liimatainen K."/>
            <person name="Lipzen A."/>
            <person name="Lukacs Z."/>
            <person name="Mihaltcheva S."/>
            <person name="Morgado L.N."/>
            <person name="Niskanen T."/>
            <person name="Noordeloos M.E."/>
            <person name="Ohm R.A."/>
            <person name="Ortiz-Santana B."/>
            <person name="Ovrebo C."/>
            <person name="Racz N."/>
            <person name="Riley R."/>
            <person name="Savchenko A."/>
            <person name="Shiryaev A."/>
            <person name="Soop K."/>
            <person name="Spirin V."/>
            <person name="Szebenyi C."/>
            <person name="Tomsovsky M."/>
            <person name="Tulloss R.E."/>
            <person name="Uehling J."/>
            <person name="Grigoriev I.V."/>
            <person name="Vagvolgyi C."/>
            <person name="Papp T."/>
            <person name="Martin F.M."/>
            <person name="Miettinen O."/>
            <person name="Hibbett D.S."/>
            <person name="Nagy L.G."/>
        </authorList>
    </citation>
    <scope>NUCLEOTIDE SEQUENCE [LARGE SCALE GENOMIC DNA]</scope>
    <source>
        <strain evidence="1 2">NL-1719</strain>
    </source>
</reference>
<sequence>MDFSGQSTIQTQNAVFNSTIIKFPSSSERATETKPRSAEDAIVRRTLANVAVKSASFDAAERGDPPKCHPDTRIAVQDSLIAWRRNREAGPVRLISGWAGTGKTTIAQTMAEYWAKRGQLGGSFFFSRSSKERSSADWVPATIIHQLLQNFGAYVHVGHLLGTDMGWGVLGSLLVSISHSLSLPVVIVIDGLDECSITNDQVDLLKFILESLGGSSIKFLISCRPERHLEDVFNQFARQLGPSYRIYIGQSAEDNDDIRTFFRVSFDRIYQDRRNDRAISIIDGLWPSQEEVEGLVGRASGQFIFAATVVRFVDDENEDPVEMLNLVMERRTSSFEAIDQLYLVILNRVGEKLDKSDKSRSRELRQMMHNLILHLNYKTSSSLAIADFWFEKEVTINILVRHLQALLVRPTDAHDQAQVSQDLIQFRHKSFHDFFVRPSASHDSHPFSLAEMNPVSKFFFSLRTDARSAPRASRPRVRLLHRSQLLGYTFLYLHDHLPVDLPFEEAARRLHQACVQDRPTFRGCVCLPQLGHIMSDIRALHTFKPCRQSDCVVDLDLLTMCRLIAIPHFISLWEERERLRATSFRVLVFLLWFRVMVFGLLSDPSTAAYGTIGALMSGSSSLNWQARCLAVMNGLLCVAVLLNTR</sequence>
<dbReference type="Proteomes" id="UP000308600">
    <property type="component" value="Unassembled WGS sequence"/>
</dbReference>
<dbReference type="EMBL" id="ML208652">
    <property type="protein sequence ID" value="TFK61521.1"/>
    <property type="molecule type" value="Genomic_DNA"/>
</dbReference>
<accession>A0ACD3A794</accession>
<evidence type="ECO:0000313" key="2">
    <source>
        <dbReference type="Proteomes" id="UP000308600"/>
    </source>
</evidence>
<evidence type="ECO:0000313" key="1">
    <source>
        <dbReference type="EMBL" id="TFK61521.1"/>
    </source>
</evidence>
<gene>
    <name evidence="1" type="ORF">BDN72DRAFT_439098</name>
</gene>
<organism evidence="1 2">
    <name type="scientific">Pluteus cervinus</name>
    <dbReference type="NCBI Taxonomy" id="181527"/>
    <lineage>
        <taxon>Eukaryota</taxon>
        <taxon>Fungi</taxon>
        <taxon>Dikarya</taxon>
        <taxon>Basidiomycota</taxon>
        <taxon>Agaricomycotina</taxon>
        <taxon>Agaricomycetes</taxon>
        <taxon>Agaricomycetidae</taxon>
        <taxon>Agaricales</taxon>
        <taxon>Pluteineae</taxon>
        <taxon>Pluteaceae</taxon>
        <taxon>Pluteus</taxon>
    </lineage>
</organism>
<keyword evidence="2" id="KW-1185">Reference proteome</keyword>
<protein>
    <submittedName>
        <fullName evidence="1">Uncharacterized protein</fullName>
    </submittedName>
</protein>
<proteinExistence type="predicted"/>